<proteinExistence type="predicted"/>
<sequence length="156" mass="17783">MTNRVFLSGRLAYDPEVRTAGNQVNGRQFVTLRVITDEGYRNRETGEWIERNVGHDIVVGSPDLMKYVRKWGWQGRWTEVETKLLYRERKEDGVGTGIFIPSLTAHYVRFPVRHDGSKEPERQEPSQAPSHSNSRQASAPPPPSMSADDADDEIPF</sequence>
<evidence type="ECO:0000256" key="2">
    <source>
        <dbReference type="PROSITE-ProRule" id="PRU00252"/>
    </source>
</evidence>
<dbReference type="Proteomes" id="UP000075377">
    <property type="component" value="Unassembled WGS sequence"/>
</dbReference>
<dbReference type="InterPro" id="IPR000424">
    <property type="entry name" value="Primosome_PriB/ssb"/>
</dbReference>
<dbReference type="EMBL" id="LHZX01000257">
    <property type="protein sequence ID" value="KXV69932.1"/>
    <property type="molecule type" value="Genomic_DNA"/>
</dbReference>
<dbReference type="Gene3D" id="2.40.50.140">
    <property type="entry name" value="Nucleic acid-binding proteins"/>
    <property type="match status" value="1"/>
</dbReference>
<accession>A0A149UPU1</accession>
<reference evidence="4 5" key="1">
    <citation type="submission" date="2015-06" db="EMBL/GenBank/DDBJ databases">
        <title>Improved classification and identification of acetic acid bacteria using matrix-assisted laser desorption/ionization time-of-flight mass spectrometry; Gluconobacter nephelii and Gluconobacter uchimurae are later heterotypic synonyms of Gluconobacter japonicus and Gluconobacter oxydans, respectively.</title>
        <authorList>
            <person name="Li L."/>
            <person name="Cleenwerck I."/>
            <person name="De Vuyst L."/>
            <person name="Vandamme P."/>
        </authorList>
    </citation>
    <scope>NUCLEOTIDE SEQUENCE [LARGE SCALE GENOMIC DNA]</scope>
    <source>
        <strain evidence="4 5">LMG 1699</strain>
    </source>
</reference>
<organism evidence="4 5">
    <name type="scientific">Acetobacter malorum</name>
    <dbReference type="NCBI Taxonomy" id="178901"/>
    <lineage>
        <taxon>Bacteria</taxon>
        <taxon>Pseudomonadati</taxon>
        <taxon>Pseudomonadota</taxon>
        <taxon>Alphaproteobacteria</taxon>
        <taxon>Acetobacterales</taxon>
        <taxon>Acetobacteraceae</taxon>
        <taxon>Acetobacter</taxon>
    </lineage>
</organism>
<dbReference type="OrthoDB" id="9809878at2"/>
<feature type="compositionally biased region" description="Basic and acidic residues" evidence="3">
    <location>
        <begin position="114"/>
        <end position="124"/>
    </location>
</feature>
<evidence type="ECO:0000313" key="5">
    <source>
        <dbReference type="Proteomes" id="UP000075377"/>
    </source>
</evidence>
<dbReference type="AlphaFoldDB" id="A0A149UPU1"/>
<evidence type="ECO:0000313" key="4">
    <source>
        <dbReference type="EMBL" id="KXV69932.1"/>
    </source>
</evidence>
<dbReference type="InterPro" id="IPR012340">
    <property type="entry name" value="NA-bd_OB-fold"/>
</dbReference>
<evidence type="ECO:0000256" key="3">
    <source>
        <dbReference type="SAM" id="MobiDB-lite"/>
    </source>
</evidence>
<feature type="compositionally biased region" description="Polar residues" evidence="3">
    <location>
        <begin position="125"/>
        <end position="136"/>
    </location>
</feature>
<dbReference type="RefSeq" id="WP_082789636.1">
    <property type="nucleotide sequence ID" value="NZ_LHZX01000257.1"/>
</dbReference>
<evidence type="ECO:0000256" key="1">
    <source>
        <dbReference type="ARBA" id="ARBA00023125"/>
    </source>
</evidence>
<dbReference type="SUPFAM" id="SSF50249">
    <property type="entry name" value="Nucleic acid-binding proteins"/>
    <property type="match status" value="1"/>
</dbReference>
<comment type="caution">
    <text evidence="4">The sequence shown here is derived from an EMBL/GenBank/DDBJ whole genome shotgun (WGS) entry which is preliminary data.</text>
</comment>
<protein>
    <recommendedName>
        <fullName evidence="6">Single-stranded DNA-binding protein</fullName>
    </recommendedName>
</protein>
<feature type="region of interest" description="Disordered" evidence="3">
    <location>
        <begin position="114"/>
        <end position="156"/>
    </location>
</feature>
<name>A0A149UPU1_9PROT</name>
<evidence type="ECO:0008006" key="6">
    <source>
        <dbReference type="Google" id="ProtNLM"/>
    </source>
</evidence>
<dbReference type="GO" id="GO:0003697">
    <property type="term" value="F:single-stranded DNA binding"/>
    <property type="evidence" value="ECO:0007669"/>
    <property type="project" value="InterPro"/>
</dbReference>
<keyword evidence="1 2" id="KW-0238">DNA-binding</keyword>
<dbReference type="PROSITE" id="PS50935">
    <property type="entry name" value="SSB"/>
    <property type="match status" value="1"/>
</dbReference>
<gene>
    <name evidence="4" type="ORF">AD951_04445</name>
</gene>
<dbReference type="PATRIC" id="fig|178901.14.peg.759"/>